<dbReference type="KEGG" id="rmai:MACH21_22870"/>
<dbReference type="InterPro" id="IPR029058">
    <property type="entry name" value="AB_hydrolase_fold"/>
</dbReference>
<organism evidence="3 4">
    <name type="scientific">Roseicyclus marinus</name>
    <dbReference type="NCBI Taxonomy" id="2161673"/>
    <lineage>
        <taxon>Bacteria</taxon>
        <taxon>Pseudomonadati</taxon>
        <taxon>Pseudomonadota</taxon>
        <taxon>Alphaproteobacteria</taxon>
        <taxon>Rhodobacterales</taxon>
        <taxon>Roseobacteraceae</taxon>
        <taxon>Roseicyclus</taxon>
    </lineage>
</organism>
<dbReference type="SUPFAM" id="SSF53474">
    <property type="entry name" value="alpha/beta-Hydrolases"/>
    <property type="match status" value="1"/>
</dbReference>
<keyword evidence="4" id="KW-1185">Reference proteome</keyword>
<proteinExistence type="predicted"/>
<keyword evidence="1" id="KW-0732">Signal</keyword>
<feature type="chain" id="PRO_5041239242" evidence="1">
    <location>
        <begin position="26"/>
        <end position="258"/>
    </location>
</feature>
<evidence type="ECO:0000256" key="1">
    <source>
        <dbReference type="SAM" id="SignalP"/>
    </source>
</evidence>
<sequence length="258" mass="27206">MLQPMIRILPVLFLGLGLFVSATHAEEPPVAGAQDCVILLHGLARTENSLFLMEEALEAEGYMVVNQGYPSTRAPIADLAAATLVPAVAACGDRRVHFVTHSMGGILLRYTLAQGGARPASMGRVVMLAPPNAGSELVDVLGRLDAFEWINGPAGQQLGTGPADLPSRLPPVDFDLGVIAGNQTLNPIYSALIPGEDDGKVAVDSTRVAGMAGHITLPVTHTFMMNNPRVIAQTMAFLRDGAFVADLDYIGALESLIE</sequence>
<dbReference type="EMBL" id="AP027266">
    <property type="protein sequence ID" value="BDW86110.1"/>
    <property type="molecule type" value="Genomic_DNA"/>
</dbReference>
<protein>
    <submittedName>
        <fullName evidence="3">Acetyltransferase</fullName>
    </submittedName>
</protein>
<evidence type="ECO:0000259" key="2">
    <source>
        <dbReference type="Pfam" id="PF12697"/>
    </source>
</evidence>
<reference evidence="3 4" key="1">
    <citation type="submission" date="2023-01" db="EMBL/GenBank/DDBJ databases">
        <title>Complete genome sequence of Roseicyclus marinus strain Dej080120_10.</title>
        <authorList>
            <person name="Ueki S."/>
            <person name="Maruyama F."/>
        </authorList>
    </citation>
    <scope>NUCLEOTIDE SEQUENCE [LARGE SCALE GENOMIC DNA]</scope>
    <source>
        <strain evidence="3 4">Dej080120_10</strain>
    </source>
</reference>
<dbReference type="Pfam" id="PF12697">
    <property type="entry name" value="Abhydrolase_6"/>
    <property type="match status" value="1"/>
</dbReference>
<dbReference type="Proteomes" id="UP001337723">
    <property type="component" value="Chromosome"/>
</dbReference>
<dbReference type="PANTHER" id="PTHR37946">
    <property type="entry name" value="SLL1969 PROTEIN"/>
    <property type="match status" value="1"/>
</dbReference>
<dbReference type="PANTHER" id="PTHR37946:SF1">
    <property type="entry name" value="SLL1969 PROTEIN"/>
    <property type="match status" value="1"/>
</dbReference>
<dbReference type="Gene3D" id="3.40.50.1820">
    <property type="entry name" value="alpha/beta hydrolase"/>
    <property type="match status" value="1"/>
</dbReference>
<evidence type="ECO:0000313" key="4">
    <source>
        <dbReference type="Proteomes" id="UP001337723"/>
    </source>
</evidence>
<feature type="signal peptide" evidence="1">
    <location>
        <begin position="1"/>
        <end position="25"/>
    </location>
</feature>
<accession>A0AA48HE47</accession>
<dbReference type="AlphaFoldDB" id="A0AA48HE47"/>
<name>A0AA48HE47_9RHOB</name>
<evidence type="ECO:0000313" key="3">
    <source>
        <dbReference type="EMBL" id="BDW86110.1"/>
    </source>
</evidence>
<dbReference type="InterPro" id="IPR000073">
    <property type="entry name" value="AB_hydrolase_1"/>
</dbReference>
<feature type="domain" description="AB hydrolase-1" evidence="2">
    <location>
        <begin position="37"/>
        <end position="155"/>
    </location>
</feature>
<gene>
    <name evidence="3" type="ORF">MACH21_22870</name>
</gene>